<sequence length="68" mass="7703">MCYVKLKMCWREPAIVKPLLMKTQTLSLQVMSSYFPQAACCVALLALVLKWCLSATVRKRSKAQPRNG</sequence>
<organism evidence="1">
    <name type="scientific">Klebsiella pneumoniae</name>
    <dbReference type="NCBI Taxonomy" id="573"/>
    <lineage>
        <taxon>Bacteria</taxon>
        <taxon>Pseudomonadati</taxon>
        <taxon>Pseudomonadota</taxon>
        <taxon>Gammaproteobacteria</taxon>
        <taxon>Enterobacterales</taxon>
        <taxon>Enterobacteriaceae</taxon>
        <taxon>Klebsiella/Raoultella group</taxon>
        <taxon>Klebsiella</taxon>
        <taxon>Klebsiella pneumoniae complex</taxon>
    </lineage>
</organism>
<accession>A0A220QHF6</accession>
<keyword evidence="1" id="KW-0614">Plasmid</keyword>
<protein>
    <submittedName>
        <fullName evidence="1">Uncharacterized protein</fullName>
    </submittedName>
</protein>
<name>A0A220QHF6_KLEPN</name>
<dbReference type="EMBL" id="KY354306">
    <property type="protein sequence ID" value="ASK04224.1"/>
    <property type="molecule type" value="Genomic_DNA"/>
</dbReference>
<proteinExistence type="predicted"/>
<dbReference type="AlphaFoldDB" id="A0A220QHF6"/>
<geneLocation type="plasmid" evidence="1">
    <name>pKP301b</name>
</geneLocation>
<evidence type="ECO:0000313" key="1">
    <source>
        <dbReference type="EMBL" id="ASK04224.1"/>
    </source>
</evidence>
<reference evidence="1" key="1">
    <citation type="submission" date="2016-12" db="EMBL/GenBank/DDBJ databases">
        <title>Draft genome sequence of a CTX-M-15-producing endophytic Klebsiella pneumoniae sequence type 198 isolate from lettuce.</title>
        <authorList>
            <person name="Lopes R.Sr."/>
        </authorList>
    </citation>
    <scope>NUCLEOTIDE SEQUENCE</scope>
    <source>
        <strain evidence="1">301</strain>
        <plasmid evidence="1">pKP301b</plasmid>
    </source>
</reference>